<evidence type="ECO:0000259" key="1">
    <source>
        <dbReference type="PROSITE" id="PS51085"/>
    </source>
</evidence>
<dbReference type="AlphaFoldDB" id="A0A382WNR9"/>
<name>A0A382WNR9_9ZZZZ</name>
<organism evidence="2">
    <name type="scientific">marine metagenome</name>
    <dbReference type="NCBI Taxonomy" id="408172"/>
    <lineage>
        <taxon>unclassified sequences</taxon>
        <taxon>metagenomes</taxon>
        <taxon>ecological metagenomes</taxon>
    </lineage>
</organism>
<dbReference type="CDD" id="cd00207">
    <property type="entry name" value="fer2"/>
    <property type="match status" value="1"/>
</dbReference>
<dbReference type="InterPro" id="IPR036010">
    <property type="entry name" value="2Fe-2S_ferredoxin-like_sf"/>
</dbReference>
<gene>
    <name evidence="2" type="ORF">METZ01_LOCUS413410</name>
</gene>
<sequence length="112" mass="12954">MPKVTFTREKKTVECEEGEKLRNVAIANEVELYPGMKRYFNCRGFGQCGECRVHVTKGMENLAPKTFLEKIRIAVSWFKIGNEDKVRLSCQSKVLGDCDVETQPEFNWFGKR</sequence>
<reference evidence="2" key="1">
    <citation type="submission" date="2018-05" db="EMBL/GenBank/DDBJ databases">
        <authorList>
            <person name="Lanie J.A."/>
            <person name="Ng W.-L."/>
            <person name="Kazmierczak K.M."/>
            <person name="Andrzejewski T.M."/>
            <person name="Davidsen T.M."/>
            <person name="Wayne K.J."/>
            <person name="Tettelin H."/>
            <person name="Glass J.I."/>
            <person name="Rusch D."/>
            <person name="Podicherti R."/>
            <person name="Tsui H.-C.T."/>
            <person name="Winkler M.E."/>
        </authorList>
    </citation>
    <scope>NUCLEOTIDE SEQUENCE</scope>
</reference>
<protein>
    <recommendedName>
        <fullName evidence="1">2Fe-2S ferredoxin-type domain-containing protein</fullName>
    </recommendedName>
</protein>
<dbReference type="InterPro" id="IPR001041">
    <property type="entry name" value="2Fe-2S_ferredoxin-type"/>
</dbReference>
<proteinExistence type="predicted"/>
<dbReference type="InterPro" id="IPR012675">
    <property type="entry name" value="Beta-grasp_dom_sf"/>
</dbReference>
<dbReference type="PROSITE" id="PS51085">
    <property type="entry name" value="2FE2S_FER_2"/>
    <property type="match status" value="1"/>
</dbReference>
<accession>A0A382WNR9</accession>
<dbReference type="Pfam" id="PF00111">
    <property type="entry name" value="Fer2"/>
    <property type="match status" value="1"/>
</dbReference>
<evidence type="ECO:0000313" key="2">
    <source>
        <dbReference type="EMBL" id="SVD60556.1"/>
    </source>
</evidence>
<dbReference type="SUPFAM" id="SSF54292">
    <property type="entry name" value="2Fe-2S ferredoxin-like"/>
    <property type="match status" value="1"/>
</dbReference>
<dbReference type="Gene3D" id="3.10.20.30">
    <property type="match status" value="1"/>
</dbReference>
<feature type="domain" description="2Fe-2S ferredoxin-type" evidence="1">
    <location>
        <begin position="2"/>
        <end position="106"/>
    </location>
</feature>
<dbReference type="EMBL" id="UINC01161395">
    <property type="protein sequence ID" value="SVD60556.1"/>
    <property type="molecule type" value="Genomic_DNA"/>
</dbReference>
<dbReference type="GO" id="GO:0051536">
    <property type="term" value="F:iron-sulfur cluster binding"/>
    <property type="evidence" value="ECO:0007669"/>
    <property type="project" value="InterPro"/>
</dbReference>